<proteinExistence type="predicted"/>
<dbReference type="AlphaFoldDB" id="A0A1F5RJI3"/>
<accession>A0A1F5RJI3</accession>
<protein>
    <submittedName>
        <fullName evidence="2">Uncharacterized protein</fullName>
    </submittedName>
</protein>
<keyword evidence="1" id="KW-1133">Transmembrane helix</keyword>
<evidence type="ECO:0000256" key="1">
    <source>
        <dbReference type="SAM" id="Phobius"/>
    </source>
</evidence>
<feature type="transmembrane region" description="Helical" evidence="1">
    <location>
        <begin position="7"/>
        <end position="23"/>
    </location>
</feature>
<dbReference type="EMBL" id="MFFM01000003">
    <property type="protein sequence ID" value="OGF14353.1"/>
    <property type="molecule type" value="Genomic_DNA"/>
</dbReference>
<feature type="transmembrane region" description="Helical" evidence="1">
    <location>
        <begin position="35"/>
        <end position="56"/>
    </location>
</feature>
<name>A0A1F5RJI3_9BACT</name>
<evidence type="ECO:0000313" key="3">
    <source>
        <dbReference type="Proteomes" id="UP000177230"/>
    </source>
</evidence>
<evidence type="ECO:0000313" key="2">
    <source>
        <dbReference type="EMBL" id="OGF14353.1"/>
    </source>
</evidence>
<comment type="caution">
    <text evidence="2">The sequence shown here is derived from an EMBL/GenBank/DDBJ whole genome shotgun (WGS) entry which is preliminary data.</text>
</comment>
<feature type="transmembrane region" description="Helical" evidence="1">
    <location>
        <begin position="178"/>
        <end position="196"/>
    </location>
</feature>
<reference evidence="2 3" key="1">
    <citation type="journal article" date="2016" name="Nat. Commun.">
        <title>Thousands of microbial genomes shed light on interconnected biogeochemical processes in an aquifer system.</title>
        <authorList>
            <person name="Anantharaman K."/>
            <person name="Brown C.T."/>
            <person name="Hug L.A."/>
            <person name="Sharon I."/>
            <person name="Castelle C.J."/>
            <person name="Probst A.J."/>
            <person name="Thomas B.C."/>
            <person name="Singh A."/>
            <person name="Wilkins M.J."/>
            <person name="Karaoz U."/>
            <person name="Brodie E.L."/>
            <person name="Williams K.H."/>
            <person name="Hubbard S.S."/>
            <person name="Banfield J.F."/>
        </authorList>
    </citation>
    <scope>NUCLEOTIDE SEQUENCE [LARGE SCALE GENOMIC DNA]</scope>
</reference>
<organism evidence="2 3">
    <name type="scientific">Candidatus Edwardsbacteria bacterium GWF2_54_11</name>
    <dbReference type="NCBI Taxonomy" id="1817851"/>
    <lineage>
        <taxon>Bacteria</taxon>
        <taxon>Candidatus Edwardsiibacteriota</taxon>
    </lineage>
</organism>
<feature type="transmembrane region" description="Helical" evidence="1">
    <location>
        <begin position="68"/>
        <end position="88"/>
    </location>
</feature>
<keyword evidence="1" id="KW-0472">Membrane</keyword>
<gene>
    <name evidence="2" type="ORF">A2024_10225</name>
</gene>
<sequence length="206" mass="22773">MKKNIPLGIVFVLGVAFIIQFFIPSRPSQIAFNTMIEWDLILFVFASVIAVDSLVRHHILKISRKTKGWGYSLVYLGAALFMILAAVFSGTREGSFYMKVFNYALAPMQATMFAILAFYMASASYRAFRAKSTEATMLLISAFIVMLGLIPQGAAIWSGLPKFSEWLMLIPNMAAKRGITFGIGLGITATSLKIILGIERNWMGGH</sequence>
<feature type="transmembrane region" description="Helical" evidence="1">
    <location>
        <begin position="135"/>
        <end position="158"/>
    </location>
</feature>
<feature type="transmembrane region" description="Helical" evidence="1">
    <location>
        <begin position="100"/>
        <end position="123"/>
    </location>
</feature>
<keyword evidence="1" id="KW-0812">Transmembrane</keyword>
<dbReference type="Proteomes" id="UP000177230">
    <property type="component" value="Unassembled WGS sequence"/>
</dbReference>